<feature type="transmembrane region" description="Helical" evidence="1">
    <location>
        <begin position="7"/>
        <end position="27"/>
    </location>
</feature>
<proteinExistence type="predicted"/>
<feature type="transmembrane region" description="Helical" evidence="1">
    <location>
        <begin position="66"/>
        <end position="83"/>
    </location>
</feature>
<comment type="caution">
    <text evidence="2">The sequence shown here is derived from an EMBL/GenBank/DDBJ whole genome shotgun (WGS) entry which is preliminary data.</text>
</comment>
<organism evidence="2 3">
    <name type="scientific">Seonamhaeicola maritimus</name>
    <dbReference type="NCBI Taxonomy" id="2591822"/>
    <lineage>
        <taxon>Bacteria</taxon>
        <taxon>Pseudomonadati</taxon>
        <taxon>Bacteroidota</taxon>
        <taxon>Flavobacteriia</taxon>
        <taxon>Flavobacteriales</taxon>
        <taxon>Flavobacteriaceae</taxon>
    </lineage>
</organism>
<dbReference type="RefSeq" id="WP_147767632.1">
    <property type="nucleotide sequence ID" value="NZ_VRKQ01000010.1"/>
</dbReference>
<name>A0A5C7GGE6_9FLAO</name>
<keyword evidence="1" id="KW-0812">Transmembrane</keyword>
<feature type="transmembrane region" description="Helical" evidence="1">
    <location>
        <begin position="33"/>
        <end position="54"/>
    </location>
</feature>
<sequence>MNNTLKKITPFLILSISSIIYAIFIVIKERNLGWGFFAVIALIVIGILLFVVDFGLKKWLKNYKKIFLTELALLLLVVVVYNYKFNRTKTLVLPTEFNKSYVTIIYGVENSKDLSISALTWNKKIEIPKSGILLTSSDFNENLRETDMKMDSGIYLNSDETEKGFIRMTESEFESNGRNYKFRTWKIQDGFCCSYSSKEVEKFKTELKTEFETEFEKIKASR</sequence>
<dbReference type="Proteomes" id="UP000321080">
    <property type="component" value="Unassembled WGS sequence"/>
</dbReference>
<protein>
    <submittedName>
        <fullName evidence="2">Uncharacterized protein</fullName>
    </submittedName>
</protein>
<dbReference type="EMBL" id="VRKQ01000010">
    <property type="protein sequence ID" value="TXG36707.1"/>
    <property type="molecule type" value="Genomic_DNA"/>
</dbReference>
<evidence type="ECO:0000313" key="2">
    <source>
        <dbReference type="EMBL" id="TXG36707.1"/>
    </source>
</evidence>
<dbReference type="AlphaFoldDB" id="A0A5C7GGE6"/>
<dbReference type="OrthoDB" id="823386at2"/>
<gene>
    <name evidence="2" type="ORF">FUA22_08990</name>
</gene>
<keyword evidence="1" id="KW-0472">Membrane</keyword>
<keyword evidence="1" id="KW-1133">Transmembrane helix</keyword>
<accession>A0A5C7GGE6</accession>
<keyword evidence="3" id="KW-1185">Reference proteome</keyword>
<evidence type="ECO:0000256" key="1">
    <source>
        <dbReference type="SAM" id="Phobius"/>
    </source>
</evidence>
<evidence type="ECO:0000313" key="3">
    <source>
        <dbReference type="Proteomes" id="UP000321080"/>
    </source>
</evidence>
<reference evidence="2 3" key="1">
    <citation type="submission" date="2019-08" db="EMBL/GenBank/DDBJ databases">
        <title>Seonamhaeicola sediminis sp. nov., isolated from marine sediment.</title>
        <authorList>
            <person name="Cao W.R."/>
        </authorList>
    </citation>
    <scope>NUCLEOTIDE SEQUENCE [LARGE SCALE GENOMIC DNA]</scope>
    <source>
        <strain evidence="2 3">1505</strain>
    </source>
</reference>